<evidence type="ECO:0000256" key="1">
    <source>
        <dbReference type="SAM" id="SignalP"/>
    </source>
</evidence>
<dbReference type="InterPro" id="IPR018711">
    <property type="entry name" value="NAGPA"/>
</dbReference>
<feature type="domain" description="Phosphodiester glycosidase" evidence="2">
    <location>
        <begin position="204"/>
        <end position="380"/>
    </location>
</feature>
<feature type="chain" id="PRO_5005551142" evidence="1">
    <location>
        <begin position="28"/>
        <end position="940"/>
    </location>
</feature>
<accession>A0A0L0WDX8</accession>
<evidence type="ECO:0000259" key="2">
    <source>
        <dbReference type="Pfam" id="PF09992"/>
    </source>
</evidence>
<dbReference type="PANTHER" id="PTHR40446">
    <property type="entry name" value="N-ACETYLGLUCOSAMINE-1-PHOSPHODIESTER ALPHA-N-ACETYLGLUCOSAMINIDASE"/>
    <property type="match status" value="1"/>
</dbReference>
<keyword evidence="1" id="KW-0732">Signal</keyword>
<dbReference type="OrthoDB" id="9809781at2"/>
<dbReference type="Pfam" id="PF09992">
    <property type="entry name" value="NAGPA"/>
    <property type="match status" value="1"/>
</dbReference>
<dbReference type="STRING" id="1503.CLPU_2c01350"/>
<organism evidence="3 4">
    <name type="scientific">Gottschalkia purinilytica</name>
    <name type="common">Clostridium purinilyticum</name>
    <dbReference type="NCBI Taxonomy" id="1503"/>
    <lineage>
        <taxon>Bacteria</taxon>
        <taxon>Bacillati</taxon>
        <taxon>Bacillota</taxon>
        <taxon>Tissierellia</taxon>
        <taxon>Tissierellales</taxon>
        <taxon>Gottschalkiaceae</taxon>
        <taxon>Gottschalkia</taxon>
    </lineage>
</organism>
<dbReference type="RefSeq" id="WP_050354074.1">
    <property type="nucleotide sequence ID" value="NZ_LGSS01000002.1"/>
</dbReference>
<dbReference type="Proteomes" id="UP000037267">
    <property type="component" value="Unassembled WGS sequence"/>
</dbReference>
<name>A0A0L0WDX8_GOTPU</name>
<proteinExistence type="predicted"/>
<evidence type="ECO:0000313" key="4">
    <source>
        <dbReference type="Proteomes" id="UP000037267"/>
    </source>
</evidence>
<dbReference type="PANTHER" id="PTHR40446:SF2">
    <property type="entry name" value="N-ACETYLGLUCOSAMINE-1-PHOSPHODIESTER ALPHA-N-ACETYLGLUCOSAMINIDASE"/>
    <property type="match status" value="1"/>
</dbReference>
<evidence type="ECO:0000313" key="3">
    <source>
        <dbReference type="EMBL" id="KNF09683.1"/>
    </source>
</evidence>
<reference evidence="4" key="1">
    <citation type="submission" date="2015-07" db="EMBL/GenBank/DDBJ databases">
        <title>Draft genome sequence of the purine-degrading Gottschalkia purinilyticum DSM 1384 (formerly Clostridium purinilyticum).</title>
        <authorList>
            <person name="Poehlein A."/>
            <person name="Schiel-Bengelsdorf B."/>
            <person name="Bengelsdorf F.R."/>
            <person name="Daniel R."/>
            <person name="Duerre P."/>
        </authorList>
    </citation>
    <scope>NUCLEOTIDE SEQUENCE [LARGE SCALE GENOMIC DNA]</scope>
    <source>
        <strain evidence="4">DSM 1384</strain>
    </source>
</reference>
<protein>
    <submittedName>
        <fullName evidence="3">Exopolysaccharide biosynthesis protein</fullName>
    </submittedName>
</protein>
<feature type="signal peptide" evidence="1">
    <location>
        <begin position="1"/>
        <end position="27"/>
    </location>
</feature>
<sequence>MNRFLKKIVVGVSSLAICLCTFSNAFAYPTLLHENKISKNLSSGVVHESIKQFHSNGWWNINILRVNLNDQYTKIGSLFSNKGVSHKEKVTDMMKESGAIAGINGDFFANEHSSFPIGAVISDGKVVSTPAHHSNAHVPVFAIDKDKNPFMLYWDWEVKAINKNSGQGVSLFAINKDTRNHEEVIMYDSNWGQKTHGNKFKDMVEVVVTDNIVREVRVGKAPITIPNNGYVLCGRGKVKNQLINTFPVGTHVNLDVKGAPNFNNISMAVGGGSLLVKDGVRAKFDINIKGNHPRTAIGMSKDKKQLIMLTIDGRDKTFQGVSQDVLADMMIAFGAHDAINFDGGGSTTMAVKTRENNLPVLVNNPSDGSERKVINGVGIFDNAPIGAPKYITIHTDDSKMFVNTTRKFSIKVYDEYYHPLNVDTSGTTFSIEGINGVFNGNTLTANQVGTGTVKANFNGIIAEHKINVLSSPKEIITDINKLGIGVSSQRSLGNMSGKNGKGQVAKIDPNDINWEVVGNVGSVKNGVFYSSESSNSGAIVGKLGDAIKNILVTVGSVEKSIDELENLNSINHTSYPKDLVPASIEVSNESKVGSYSVKLNYDFTKTNATRAAYVLFGSNGIKLQDNPQGVGMWVYGNNDNSWLRGDIVDSKGQAHKIDFARNINWNGWKWVTADIPSNVSYPVTLQRVYAAQPDPNTKVVSNILIDGLKALYSKEFDGVDTSILPGSTKASDESYKQGTIKDNGYKFIVTFGIDNLNNSFKQNAANGIRDRVMNSKYAFFMGPMTSSVTQGSNSVNMPIVSGYQHMNDKDLSFIKIDNSKNGIRLTNPNQWLWLKEGISYNDKNKIVILLPKPVYGWGGFSDALEAELFHNVLSEQALKGKDIFVIYGQGYNVVDVKDGVRYIGINNPDLNGGVNLNSLRYLEFIVNDDDISYQYLPLFK</sequence>
<dbReference type="AlphaFoldDB" id="A0A0L0WDX8"/>
<dbReference type="Gene3D" id="2.60.120.430">
    <property type="entry name" value="Galactose-binding lectin"/>
    <property type="match status" value="1"/>
</dbReference>
<dbReference type="EMBL" id="LGSS01000002">
    <property type="protein sequence ID" value="KNF09683.1"/>
    <property type="molecule type" value="Genomic_DNA"/>
</dbReference>
<comment type="caution">
    <text evidence="3">The sequence shown here is derived from an EMBL/GenBank/DDBJ whole genome shotgun (WGS) entry which is preliminary data.</text>
</comment>
<gene>
    <name evidence="3" type="ORF">CLPU_2c01350</name>
</gene>
<keyword evidence="4" id="KW-1185">Reference proteome</keyword>